<keyword evidence="6 10" id="KW-0274">FAD</keyword>
<evidence type="ECO:0000256" key="1">
    <source>
        <dbReference type="ARBA" id="ARBA00011955"/>
    </source>
</evidence>
<gene>
    <name evidence="12" type="primary">apbE</name>
    <name evidence="12" type="ORF">NO1_0431</name>
</gene>
<evidence type="ECO:0000256" key="6">
    <source>
        <dbReference type="ARBA" id="ARBA00022827"/>
    </source>
</evidence>
<evidence type="ECO:0000256" key="2">
    <source>
        <dbReference type="ARBA" id="ARBA00016337"/>
    </source>
</evidence>
<protein>
    <recommendedName>
        <fullName evidence="2 10">FAD:protein FMN transferase</fullName>
        <ecNumber evidence="1 10">2.7.1.180</ecNumber>
    </recommendedName>
    <alternativeName>
        <fullName evidence="8 10">Flavin transferase</fullName>
    </alternativeName>
</protein>
<dbReference type="Gene3D" id="3.10.520.10">
    <property type="entry name" value="ApbE-like domains"/>
    <property type="match status" value="1"/>
</dbReference>
<accession>A0A388T9U3</accession>
<dbReference type="SUPFAM" id="SSF143631">
    <property type="entry name" value="ApbE-like"/>
    <property type="match status" value="1"/>
</dbReference>
<dbReference type="PANTHER" id="PTHR30040">
    <property type="entry name" value="THIAMINE BIOSYNTHESIS LIPOPROTEIN APBE"/>
    <property type="match status" value="1"/>
</dbReference>
<comment type="similarity">
    <text evidence="10">Belongs to the ApbE family.</text>
</comment>
<dbReference type="PANTHER" id="PTHR30040:SF2">
    <property type="entry name" value="FAD:PROTEIN FMN TRANSFERASE"/>
    <property type="match status" value="1"/>
</dbReference>
<sequence>MKYIILSPMSKKQRGALLLAALCLVWWLLDSFVFWKEVAEQRYVLHTLAEIRVLCHSRQQGRQAINTAFAKMKELEEKFNYFDPGSELSRINQNAFRQEMPLSGDMNAILTLALAGSEISGGTFDITITPISRLYGFGTEQKQKPDQRNIQNQMQGVGWQKVRLDSQKQTVRLLHSRTQLDLGGIAKGYAVDQAVETLQRHGIRHALVNAGGNIFALGQKRGKPWRIAIRDPRAVEKTLQVFELSDEACATSGDYEQYFVADGQRYSHIFNPQTGRPANLENELASVTVIADSAARADLLSTACFVLGVEKSSIFPEKKFFYKANAD</sequence>
<evidence type="ECO:0000256" key="3">
    <source>
        <dbReference type="ARBA" id="ARBA00022630"/>
    </source>
</evidence>
<organism evidence="12 13">
    <name type="scientific">Termititenax aidoneus</name>
    <dbReference type="NCBI Taxonomy" id="2218524"/>
    <lineage>
        <taxon>Bacteria</taxon>
        <taxon>Bacillati</taxon>
        <taxon>Candidatus Margulisiibacteriota</taxon>
        <taxon>Candidatus Termititenacia</taxon>
        <taxon>Candidatus Termititenacales</taxon>
        <taxon>Candidatus Termititenacaceae</taxon>
        <taxon>Candidatus Termititenax</taxon>
    </lineage>
</organism>
<dbReference type="PIRSF" id="PIRSF006268">
    <property type="entry name" value="ApbE"/>
    <property type="match status" value="1"/>
</dbReference>
<evidence type="ECO:0000313" key="12">
    <source>
        <dbReference type="EMBL" id="GBR72975.1"/>
    </source>
</evidence>
<dbReference type="AlphaFoldDB" id="A0A388T9U3"/>
<dbReference type="EC" id="2.7.1.180" evidence="1 10"/>
<name>A0A388T9U3_TERA1</name>
<keyword evidence="13" id="KW-1185">Reference proteome</keyword>
<comment type="catalytic activity">
    <reaction evidence="9 10">
        <text>L-threonyl-[protein] + FAD = FMN-L-threonyl-[protein] + AMP + H(+)</text>
        <dbReference type="Rhea" id="RHEA:36847"/>
        <dbReference type="Rhea" id="RHEA-COMP:11060"/>
        <dbReference type="Rhea" id="RHEA-COMP:11061"/>
        <dbReference type="ChEBI" id="CHEBI:15378"/>
        <dbReference type="ChEBI" id="CHEBI:30013"/>
        <dbReference type="ChEBI" id="CHEBI:57692"/>
        <dbReference type="ChEBI" id="CHEBI:74257"/>
        <dbReference type="ChEBI" id="CHEBI:456215"/>
        <dbReference type="EC" id="2.7.1.180"/>
    </reaction>
</comment>
<evidence type="ECO:0000256" key="11">
    <source>
        <dbReference type="PIRSR" id="PIRSR006268-2"/>
    </source>
</evidence>
<dbReference type="InterPro" id="IPR024932">
    <property type="entry name" value="ApbE"/>
</dbReference>
<comment type="caution">
    <text evidence="12">The sequence shown here is derived from an EMBL/GenBank/DDBJ whole genome shotgun (WGS) entry which is preliminary data.</text>
</comment>
<comment type="cofactor">
    <cofactor evidence="11">
        <name>Mg(2+)</name>
        <dbReference type="ChEBI" id="CHEBI:18420"/>
    </cofactor>
    <cofactor evidence="11">
        <name>Mn(2+)</name>
        <dbReference type="ChEBI" id="CHEBI:29035"/>
    </cofactor>
    <text evidence="11">Magnesium. Can also use manganese.</text>
</comment>
<evidence type="ECO:0000256" key="8">
    <source>
        <dbReference type="ARBA" id="ARBA00031306"/>
    </source>
</evidence>
<dbReference type="GO" id="GO:0016740">
    <property type="term" value="F:transferase activity"/>
    <property type="evidence" value="ECO:0007669"/>
    <property type="project" value="UniProtKB-UniRule"/>
</dbReference>
<keyword evidence="4 10" id="KW-0808">Transferase</keyword>
<keyword evidence="5 10" id="KW-0479">Metal-binding</keyword>
<evidence type="ECO:0000256" key="10">
    <source>
        <dbReference type="PIRNR" id="PIRNR006268"/>
    </source>
</evidence>
<dbReference type="EMBL" id="BGZN01000004">
    <property type="protein sequence ID" value="GBR72975.1"/>
    <property type="molecule type" value="Genomic_DNA"/>
</dbReference>
<dbReference type="Pfam" id="PF02424">
    <property type="entry name" value="ApbE"/>
    <property type="match status" value="1"/>
</dbReference>
<keyword evidence="7 10" id="KW-0460">Magnesium</keyword>
<feature type="binding site" evidence="11">
    <location>
        <position position="184"/>
    </location>
    <ligand>
        <name>Mg(2+)</name>
        <dbReference type="ChEBI" id="CHEBI:18420"/>
    </ligand>
</feature>
<keyword evidence="3 10" id="KW-0285">Flavoprotein</keyword>
<feature type="binding site" evidence="11">
    <location>
        <position position="298"/>
    </location>
    <ligand>
        <name>Mg(2+)</name>
        <dbReference type="ChEBI" id="CHEBI:18420"/>
    </ligand>
</feature>
<evidence type="ECO:0000256" key="7">
    <source>
        <dbReference type="ARBA" id="ARBA00022842"/>
    </source>
</evidence>
<evidence type="ECO:0000313" key="13">
    <source>
        <dbReference type="Proteomes" id="UP000269352"/>
    </source>
</evidence>
<dbReference type="Proteomes" id="UP000269352">
    <property type="component" value="Unassembled WGS sequence"/>
</dbReference>
<dbReference type="GO" id="GO:0046872">
    <property type="term" value="F:metal ion binding"/>
    <property type="evidence" value="ECO:0007669"/>
    <property type="project" value="UniProtKB-UniRule"/>
</dbReference>
<dbReference type="InterPro" id="IPR003374">
    <property type="entry name" value="ApbE-like_sf"/>
</dbReference>
<evidence type="ECO:0000256" key="5">
    <source>
        <dbReference type="ARBA" id="ARBA00022723"/>
    </source>
</evidence>
<reference evidence="12 13" key="1">
    <citation type="journal article" date="2019" name="ISME J.">
        <title>Genome analyses of uncultured TG2/ZB3 bacteria in 'Margulisbacteria' specifically attached to ectosymbiotic spirochetes of protists in the termite gut.</title>
        <authorList>
            <person name="Utami Y.D."/>
            <person name="Kuwahara H."/>
            <person name="Igai K."/>
            <person name="Murakami T."/>
            <person name="Sugaya K."/>
            <person name="Morikawa T."/>
            <person name="Nagura Y."/>
            <person name="Yuki M."/>
            <person name="Deevong P."/>
            <person name="Inoue T."/>
            <person name="Kihara K."/>
            <person name="Lo N."/>
            <person name="Yamada A."/>
            <person name="Ohkuma M."/>
            <person name="Hongoh Y."/>
        </authorList>
    </citation>
    <scope>NUCLEOTIDE SEQUENCE [LARGE SCALE GENOMIC DNA]</scope>
    <source>
        <strain evidence="12">NkOx7-01</strain>
    </source>
</reference>
<proteinExistence type="inferred from homology"/>
<feature type="binding site" evidence="11">
    <location>
        <position position="302"/>
    </location>
    <ligand>
        <name>Mg(2+)</name>
        <dbReference type="ChEBI" id="CHEBI:18420"/>
    </ligand>
</feature>
<evidence type="ECO:0000256" key="4">
    <source>
        <dbReference type="ARBA" id="ARBA00022679"/>
    </source>
</evidence>
<evidence type="ECO:0000256" key="9">
    <source>
        <dbReference type="ARBA" id="ARBA00048540"/>
    </source>
</evidence>